<evidence type="ECO:0000313" key="5">
    <source>
        <dbReference type="Proteomes" id="UP000094565"/>
    </source>
</evidence>
<protein>
    <submittedName>
        <fullName evidence="4">BA75_00541T0</fullName>
    </submittedName>
</protein>
<evidence type="ECO:0000259" key="3">
    <source>
        <dbReference type="PROSITE" id="PS50188"/>
    </source>
</evidence>
<reference evidence="4 5" key="1">
    <citation type="submission" date="2016-02" db="EMBL/GenBank/DDBJ databases">
        <title>Comparative genomic and transcriptomic foundation for Pichia pastoris.</title>
        <authorList>
            <person name="Love K.R."/>
            <person name="Shah K.A."/>
            <person name="Whittaker C.A."/>
            <person name="Wu J."/>
            <person name="Bartlett M.C."/>
            <person name="Ma D."/>
            <person name="Leeson R.L."/>
            <person name="Priest M."/>
            <person name="Young S.K."/>
            <person name="Love J.C."/>
        </authorList>
    </citation>
    <scope>NUCLEOTIDE SEQUENCE [LARGE SCALE GENOMIC DNA]</scope>
    <source>
        <strain evidence="4 5">ATCC 28485</strain>
    </source>
</reference>
<dbReference type="AlphaFoldDB" id="A0A1B2J7Z6"/>
<dbReference type="PROSITE" id="PS50188">
    <property type="entry name" value="B302_SPRY"/>
    <property type="match status" value="1"/>
</dbReference>
<proteinExistence type="predicted"/>
<dbReference type="EMBL" id="CP014584">
    <property type="protein sequence ID" value="ANZ74154.1"/>
    <property type="molecule type" value="Genomic_DNA"/>
</dbReference>
<feature type="compositionally biased region" description="Basic residues" evidence="1">
    <location>
        <begin position="502"/>
        <end position="518"/>
    </location>
</feature>
<keyword evidence="5" id="KW-1185">Reference proteome</keyword>
<gene>
    <name evidence="4" type="primary">SSH4</name>
    <name evidence="4" type="ORF">ATY40_BA7500541</name>
</gene>
<accession>A0A1B2J7Z6</accession>
<dbReference type="InterPro" id="IPR003877">
    <property type="entry name" value="SPRY_dom"/>
</dbReference>
<evidence type="ECO:0000256" key="1">
    <source>
        <dbReference type="SAM" id="MobiDB-lite"/>
    </source>
</evidence>
<dbReference type="InterPro" id="IPR001870">
    <property type="entry name" value="B30.2/SPRY"/>
</dbReference>
<keyword evidence="2" id="KW-1133">Transmembrane helix</keyword>
<dbReference type="Proteomes" id="UP000094565">
    <property type="component" value="Chromosome 1"/>
</dbReference>
<dbReference type="SMART" id="SM00449">
    <property type="entry name" value="SPRY"/>
    <property type="match status" value="1"/>
</dbReference>
<evidence type="ECO:0000256" key="2">
    <source>
        <dbReference type="SAM" id="Phobius"/>
    </source>
</evidence>
<feature type="domain" description="B30.2/SPRY" evidence="3">
    <location>
        <begin position="164"/>
        <end position="361"/>
    </location>
</feature>
<dbReference type="OrthoDB" id="258495at2759"/>
<dbReference type="InterPro" id="IPR043136">
    <property type="entry name" value="B30.2/SPRY_sf"/>
</dbReference>
<feature type="transmembrane region" description="Helical" evidence="2">
    <location>
        <begin position="20"/>
        <end position="44"/>
    </location>
</feature>
<dbReference type="Gene3D" id="2.60.120.920">
    <property type="match status" value="1"/>
</dbReference>
<name>A0A1B2J7Z6_PICPA</name>
<dbReference type="SUPFAM" id="SSF49899">
    <property type="entry name" value="Concanavalin A-like lectins/glucanases"/>
    <property type="match status" value="1"/>
</dbReference>
<evidence type="ECO:0000313" key="4">
    <source>
        <dbReference type="EMBL" id="ANZ74154.1"/>
    </source>
</evidence>
<sequence>MYSFDDVNVGNPELDLNIPFVIGLSAILSLLLLLLIIIAVYYTFFCGSSTFGYDLGDNFSIRLPQNFQLDDDKIKLWEKTYFPLLTDEEKDQYLLGKHFFHFNKPNVVPQGTGFGIDAQLSLRDRGINIFYFESYTNHTDLVLDQINHPEKYKASITEDTASFDEEEIIEQSQKSSLIAKSFPDYGAIADEGTSASRNIPVPFYIEDRTDIVFTTDKPHSTTLNFPLPTKNRRKDTVYFEAKLYEFNPANTLISVGLCCKPYPDFRLPGYNPYSIGIESSGHMRLNRPFINDSDTPVLLPQLIQGDVIGIGYKYYAGSVYVTHNGKKIMEVLHDIKLDLYPCIGSTGGRSQVSVNLGQLGFVFIEANVKKLGFCEGDNEGSLGAPPLYLSTKEDVEDTILQTGEALPPEYPENETTFFGPKAYLQGRVAVSKPSTLPLMSPRQVRSILSDDYLTHTEDEINSRPPSYISNSSDQDSSEHNAPSTTILANDQSDLTISTTNKASRKKGKRRRKNKSRRK</sequence>
<feature type="region of interest" description="Disordered" evidence="1">
    <location>
        <begin position="457"/>
        <end position="518"/>
    </location>
</feature>
<keyword evidence="2" id="KW-0472">Membrane</keyword>
<dbReference type="Pfam" id="PF00622">
    <property type="entry name" value="SPRY"/>
    <property type="match status" value="1"/>
</dbReference>
<organism evidence="4 5">
    <name type="scientific">Komagataella pastoris</name>
    <name type="common">Yeast</name>
    <name type="synonym">Pichia pastoris</name>
    <dbReference type="NCBI Taxonomy" id="4922"/>
    <lineage>
        <taxon>Eukaryota</taxon>
        <taxon>Fungi</taxon>
        <taxon>Dikarya</taxon>
        <taxon>Ascomycota</taxon>
        <taxon>Saccharomycotina</taxon>
        <taxon>Pichiomycetes</taxon>
        <taxon>Pichiales</taxon>
        <taxon>Pichiaceae</taxon>
        <taxon>Komagataella</taxon>
    </lineage>
</organism>
<dbReference type="InterPro" id="IPR013320">
    <property type="entry name" value="ConA-like_dom_sf"/>
</dbReference>
<feature type="compositionally biased region" description="Polar residues" evidence="1">
    <location>
        <begin position="479"/>
        <end position="499"/>
    </location>
</feature>
<keyword evidence="2" id="KW-0812">Transmembrane</keyword>